<evidence type="ECO:0000256" key="2">
    <source>
        <dbReference type="SAM" id="Phobius"/>
    </source>
</evidence>
<dbReference type="Proteomes" id="UP000467841">
    <property type="component" value="Unassembled WGS sequence"/>
</dbReference>
<keyword evidence="2" id="KW-1133">Transmembrane helix</keyword>
<comment type="caution">
    <text evidence="4">The sequence shown here is derived from an EMBL/GenBank/DDBJ whole genome shotgun (WGS) entry which is preliminary data.</text>
</comment>
<organism evidence="4 5">
    <name type="scientific">Microthlaspi erraticum</name>
    <dbReference type="NCBI Taxonomy" id="1685480"/>
    <lineage>
        <taxon>Eukaryota</taxon>
        <taxon>Viridiplantae</taxon>
        <taxon>Streptophyta</taxon>
        <taxon>Embryophyta</taxon>
        <taxon>Tracheophyta</taxon>
        <taxon>Spermatophyta</taxon>
        <taxon>Magnoliopsida</taxon>
        <taxon>eudicotyledons</taxon>
        <taxon>Gunneridae</taxon>
        <taxon>Pentapetalae</taxon>
        <taxon>rosids</taxon>
        <taxon>malvids</taxon>
        <taxon>Brassicales</taxon>
        <taxon>Brassicaceae</taxon>
        <taxon>Coluteocarpeae</taxon>
        <taxon>Microthlaspi</taxon>
    </lineage>
</organism>
<dbReference type="AlphaFoldDB" id="A0A6D2K2Q5"/>
<dbReference type="Pfam" id="PF03078">
    <property type="entry name" value="ATHILA"/>
    <property type="match status" value="1"/>
</dbReference>
<evidence type="ECO:0000313" key="5">
    <source>
        <dbReference type="Proteomes" id="UP000467841"/>
    </source>
</evidence>
<evidence type="ECO:0000259" key="3">
    <source>
        <dbReference type="Pfam" id="PF03078"/>
    </source>
</evidence>
<name>A0A6D2K2Q5_9BRAS</name>
<keyword evidence="5" id="KW-1185">Reference proteome</keyword>
<proteinExistence type="predicted"/>
<gene>
    <name evidence="4" type="ORF">MERR_LOCUS34127</name>
</gene>
<evidence type="ECO:0000313" key="4">
    <source>
        <dbReference type="EMBL" id="CAA7046892.1"/>
    </source>
</evidence>
<keyword evidence="2" id="KW-0812">Transmembrane</keyword>
<dbReference type="EMBL" id="CACVBM020001359">
    <property type="protein sequence ID" value="CAA7046892.1"/>
    <property type="molecule type" value="Genomic_DNA"/>
</dbReference>
<dbReference type="InterPro" id="IPR004312">
    <property type="entry name" value="ATHILA_Orf1_C"/>
</dbReference>
<keyword evidence="2" id="KW-0472">Membrane</keyword>
<reference evidence="4" key="1">
    <citation type="submission" date="2020-01" db="EMBL/GenBank/DDBJ databases">
        <authorList>
            <person name="Mishra B."/>
        </authorList>
    </citation>
    <scope>NUCLEOTIDE SEQUENCE [LARGE SCALE GENOMIC DNA]</scope>
</reference>
<protein>
    <recommendedName>
        <fullName evidence="3">Arabidopsis retrotransposon Orf1 C-terminal domain-containing protein</fullName>
    </recommendedName>
</protein>
<feature type="domain" description="Arabidopsis retrotransposon Orf1 C-terminal" evidence="3">
    <location>
        <begin position="1"/>
        <end position="41"/>
    </location>
</feature>
<sequence length="102" mass="11571">MPFLDHLLTYKITAYNTRHQRGRKLSVGGLITPILCAAGVTQLIGELLNQLGMRMMREEEPELDRAESRAEDRAEDRAEIRSRSADWVSLSATTLRSMRLQG</sequence>
<accession>A0A6D2K2Q5</accession>
<feature type="transmembrane region" description="Helical" evidence="2">
    <location>
        <begin position="25"/>
        <end position="48"/>
    </location>
</feature>
<dbReference type="OrthoDB" id="1750933at2759"/>
<feature type="region of interest" description="Disordered" evidence="1">
    <location>
        <begin position="59"/>
        <end position="78"/>
    </location>
</feature>
<evidence type="ECO:0000256" key="1">
    <source>
        <dbReference type="SAM" id="MobiDB-lite"/>
    </source>
</evidence>